<evidence type="ECO:0000259" key="3">
    <source>
        <dbReference type="Pfam" id="PF07731"/>
    </source>
</evidence>
<dbReference type="Proteomes" id="UP000241912">
    <property type="component" value="Unassembled WGS sequence"/>
</dbReference>
<dbReference type="Gene3D" id="2.60.40.420">
    <property type="entry name" value="Cupredoxins - blue copper proteins"/>
    <property type="match status" value="3"/>
</dbReference>
<organism evidence="4 5">
    <name type="scientific">Nitrosomonas supralitoralis</name>
    <dbReference type="NCBI Taxonomy" id="2116706"/>
    <lineage>
        <taxon>Bacteria</taxon>
        <taxon>Pseudomonadati</taxon>
        <taxon>Pseudomonadota</taxon>
        <taxon>Betaproteobacteria</taxon>
        <taxon>Nitrosomonadales</taxon>
        <taxon>Nitrosomonadaceae</taxon>
        <taxon>Nitrosomonas</taxon>
    </lineage>
</organism>
<feature type="region of interest" description="Disordered" evidence="2">
    <location>
        <begin position="1"/>
        <end position="21"/>
    </location>
</feature>
<comment type="caution">
    <text evidence="4">The sequence shown here is derived from an EMBL/GenBank/DDBJ whole genome shotgun (WGS) entry which is preliminary data.</text>
</comment>
<dbReference type="EMBL" id="PXXU01000043">
    <property type="protein sequence ID" value="PSJ16588.1"/>
    <property type="molecule type" value="Genomic_DNA"/>
</dbReference>
<evidence type="ECO:0000313" key="5">
    <source>
        <dbReference type="Proteomes" id="UP000241912"/>
    </source>
</evidence>
<dbReference type="PROSITE" id="PS00080">
    <property type="entry name" value="MULTICOPPER_OXIDASE2"/>
    <property type="match status" value="1"/>
</dbReference>
<dbReference type="Pfam" id="PF07731">
    <property type="entry name" value="Cu-oxidase_2"/>
    <property type="match status" value="1"/>
</dbReference>
<dbReference type="InterPro" id="IPR002355">
    <property type="entry name" value="Cu_oxidase_Cu_BS"/>
</dbReference>
<evidence type="ECO:0000313" key="4">
    <source>
        <dbReference type="EMBL" id="PSJ16588.1"/>
    </source>
</evidence>
<dbReference type="InterPro" id="IPR011706">
    <property type="entry name" value="Cu-oxidase_C"/>
</dbReference>
<dbReference type="InterPro" id="IPR045087">
    <property type="entry name" value="Cu-oxidase_fam"/>
</dbReference>
<dbReference type="PANTHER" id="PTHR48267:SF1">
    <property type="entry name" value="BILIRUBIN OXIDASE"/>
    <property type="match status" value="1"/>
</dbReference>
<keyword evidence="1" id="KW-0479">Metal-binding</keyword>
<sequence length="607" mass="69460">MKFDEYESNQGNAIDSESPCNESRRAFFKTTGATILAAPAILTSRKSMAQQALELPPSPPTRPWRKELPEAIEPLEQTDLSNDPFPPQGNPNIANGECGRNDHQRWAHFFGDHPLLPDQADTYEFRVQEIDHEFHPDYVKQRVWNYVAENNAINPTIHARYGRPVILRQHNDLPLDHSGFGTPEVSLHLHNLHTPSESDGFPGDYFSAAKAGPTLTAPGRWKDHFYPNVYAGYDEFPKSAKNPVGGDYREALGTLWYHDHCLDFTAANATRGMAGFYILYDELDSGDEHDPNPKALRLPSHDYDYTLAFQDKRFDADTIQIHDQFDPEGTLGDKVTVNGVIEPVLKVASRKYRLRFLNAGPTRFYRFHLMTPNNVSQPFTHIANDGNLLPRRLLNRKNVQLGVAERADIVVDFSKYPLGTELYLVNRWEQTSTRGPKRIKGPGMKVLKIIVDRVPDEPDVSQVPFKLRPIRRPTTAELAIAPVRKWRFVRKNGMWAINGKFMNALSSRANMAKGSFEIWELDNPSGGWSHPVHIHFEEGLILNRYVSDEEVRVPGFEKGRKDVYRLGPNEKIRLFMRFRDFTGKYVMHCHNMVHEDHAMMIRWDIVG</sequence>
<proteinExistence type="predicted"/>
<dbReference type="GO" id="GO:0005507">
    <property type="term" value="F:copper ion binding"/>
    <property type="evidence" value="ECO:0007669"/>
    <property type="project" value="InterPro"/>
</dbReference>
<keyword evidence="5" id="KW-1185">Reference proteome</keyword>
<dbReference type="SUPFAM" id="SSF49503">
    <property type="entry name" value="Cupredoxins"/>
    <property type="match status" value="3"/>
</dbReference>
<protein>
    <submittedName>
        <fullName evidence="4">Bilirubin oxidase</fullName>
    </submittedName>
</protein>
<evidence type="ECO:0000256" key="1">
    <source>
        <dbReference type="ARBA" id="ARBA00022723"/>
    </source>
</evidence>
<dbReference type="GO" id="GO:0016491">
    <property type="term" value="F:oxidoreductase activity"/>
    <property type="evidence" value="ECO:0007669"/>
    <property type="project" value="InterPro"/>
</dbReference>
<dbReference type="OrthoDB" id="9757546at2"/>
<feature type="compositionally biased region" description="Polar residues" evidence="2">
    <location>
        <begin position="8"/>
        <end position="21"/>
    </location>
</feature>
<name>A0A2P7NT28_9PROT</name>
<dbReference type="CDD" id="cd13889">
    <property type="entry name" value="CuRO_3_BOD"/>
    <property type="match status" value="1"/>
</dbReference>
<dbReference type="PANTHER" id="PTHR48267">
    <property type="entry name" value="CUPREDOXIN SUPERFAMILY PROTEIN"/>
    <property type="match status" value="1"/>
</dbReference>
<dbReference type="RefSeq" id="WP_106707610.1">
    <property type="nucleotide sequence ID" value="NZ_PXXU01000043.1"/>
</dbReference>
<dbReference type="InterPro" id="IPR008972">
    <property type="entry name" value="Cupredoxin"/>
</dbReference>
<accession>A0A2P7NT28</accession>
<reference evidence="4 5" key="1">
    <citation type="submission" date="2018-03" db="EMBL/GenBank/DDBJ databases">
        <title>Draft genome of Nitrosomonas supralitoralis APG5.</title>
        <authorList>
            <person name="Urakawa H."/>
            <person name="Lopez J.V."/>
        </authorList>
    </citation>
    <scope>NUCLEOTIDE SEQUENCE [LARGE SCALE GENOMIC DNA]</scope>
    <source>
        <strain evidence="4 5">APG5</strain>
    </source>
</reference>
<evidence type="ECO:0000256" key="2">
    <source>
        <dbReference type="SAM" id="MobiDB-lite"/>
    </source>
</evidence>
<feature type="domain" description="Plastocyanin-like" evidence="3">
    <location>
        <begin position="490"/>
        <end position="603"/>
    </location>
</feature>
<gene>
    <name evidence="4" type="ORF">C7H79_12585</name>
</gene>
<dbReference type="AlphaFoldDB" id="A0A2P7NT28"/>